<feature type="chain" id="PRO_5022973509" evidence="4">
    <location>
        <begin position="27"/>
        <end position="294"/>
    </location>
</feature>
<evidence type="ECO:0000313" key="9">
    <source>
        <dbReference type="Proteomes" id="UP000325296"/>
    </source>
</evidence>
<dbReference type="Proteomes" id="UP000325296">
    <property type="component" value="Unassembled WGS sequence"/>
</dbReference>
<keyword evidence="1" id="KW-0677">Repeat</keyword>
<evidence type="ECO:0000259" key="5">
    <source>
        <dbReference type="Pfam" id="PF25023"/>
    </source>
</evidence>
<feature type="region of interest" description="Disordered" evidence="2">
    <location>
        <begin position="206"/>
        <end position="294"/>
    </location>
</feature>
<accession>A0A5B2UIZ7</accession>
<dbReference type="PANTHER" id="PTHR32305:SF17">
    <property type="entry name" value="TRNA NUCLEASE WAPA"/>
    <property type="match status" value="1"/>
</dbReference>
<keyword evidence="3" id="KW-1133">Transmembrane helix</keyword>
<feature type="transmembrane region" description="Helical" evidence="3">
    <location>
        <begin position="138"/>
        <end position="158"/>
    </location>
</feature>
<dbReference type="NCBIfam" id="TIGR03696">
    <property type="entry name" value="Rhs_assc_core"/>
    <property type="match status" value="1"/>
</dbReference>
<feature type="signal peptide" evidence="4">
    <location>
        <begin position="1"/>
        <end position="26"/>
    </location>
</feature>
<evidence type="ECO:0000313" key="6">
    <source>
        <dbReference type="EMBL" id="KAA2226167.1"/>
    </source>
</evidence>
<sequence>MDVLKNLGKQLSVVFLALVINTVALADTVTYFHNDISGSPLAASDAAGNLLWKENYKPYGEKLNQSAPSSSNKIGYHGKAFDDATGLSYMGARYYDPVLGRFMGIDPVDFQADNLHSFNRYTYANNNPYMYVDPDGRMAFLAIPVYALLTALAASAAVDSLSKSGSASGSNNFNTGGSSYSGTDIGNSANWSTGNVQNELVDTKKGDSKLDEKIGGNDQAPATTTPSREKNVPNRGAPGEVKVGERRTREYGNDGRPIRDYDKPHQGYDRPHVHEWPGGVREHPGRDYSPWPRE</sequence>
<dbReference type="PANTHER" id="PTHR32305">
    <property type="match status" value="1"/>
</dbReference>
<keyword evidence="3" id="KW-0812">Transmembrane</keyword>
<evidence type="ECO:0000313" key="7">
    <source>
        <dbReference type="EMBL" id="SDV08994.1"/>
    </source>
</evidence>
<dbReference type="OrthoDB" id="9816400at2"/>
<dbReference type="AlphaFoldDB" id="A0A5B2UIZ7"/>
<gene>
    <name evidence="6" type="ORF">F1720_27665</name>
    <name evidence="7" type="ORF">SAMN04490181_4577</name>
</gene>
<keyword evidence="3" id="KW-0472">Membrane</keyword>
<evidence type="ECO:0000256" key="3">
    <source>
        <dbReference type="SAM" id="Phobius"/>
    </source>
</evidence>
<dbReference type="EMBL" id="VUOL01000030">
    <property type="protein sequence ID" value="KAA2226167.1"/>
    <property type="molecule type" value="Genomic_DNA"/>
</dbReference>
<dbReference type="InterPro" id="IPR050708">
    <property type="entry name" value="T6SS_VgrG/RHS"/>
</dbReference>
<organism evidence="6 9">
    <name type="scientific">Pseudomonas brenneri</name>
    <dbReference type="NCBI Taxonomy" id="129817"/>
    <lineage>
        <taxon>Bacteria</taxon>
        <taxon>Pseudomonadati</taxon>
        <taxon>Pseudomonadota</taxon>
        <taxon>Gammaproteobacteria</taxon>
        <taxon>Pseudomonadales</taxon>
        <taxon>Pseudomonadaceae</taxon>
        <taxon>Pseudomonas</taxon>
    </lineage>
</organism>
<feature type="domain" description="Teneurin-like YD-shell" evidence="5">
    <location>
        <begin position="30"/>
        <end position="128"/>
    </location>
</feature>
<proteinExistence type="predicted"/>
<name>A0A5B2UIZ7_9PSED</name>
<feature type="compositionally biased region" description="Basic and acidic residues" evidence="2">
    <location>
        <begin position="206"/>
        <end position="215"/>
    </location>
</feature>
<reference evidence="7 8" key="1">
    <citation type="submission" date="2016-10" db="EMBL/GenBank/DDBJ databases">
        <authorList>
            <person name="Varghese N."/>
            <person name="Submissions S."/>
        </authorList>
    </citation>
    <scope>NUCLEOTIDE SEQUENCE [LARGE SCALE GENOMIC DNA]</scope>
    <source>
        <strain evidence="7 8">BS2771</strain>
    </source>
</reference>
<evidence type="ECO:0000256" key="4">
    <source>
        <dbReference type="SAM" id="SignalP"/>
    </source>
</evidence>
<keyword evidence="4" id="KW-0732">Signal</keyword>
<dbReference type="InterPro" id="IPR022385">
    <property type="entry name" value="Rhs_assc_core"/>
</dbReference>
<dbReference type="Pfam" id="PF25023">
    <property type="entry name" value="TEN_YD-shell"/>
    <property type="match status" value="1"/>
</dbReference>
<dbReference type="RefSeq" id="WP_090292560.1">
    <property type="nucleotide sequence ID" value="NZ_BMNU01000024.1"/>
</dbReference>
<reference evidence="6 9" key="2">
    <citation type="submission" date="2019-09" db="EMBL/GenBank/DDBJ databases">
        <title>Draft genome sequence of Pseudomonas brenneri CCUG 51514(T).</title>
        <authorList>
            <person name="Tunovic T."/>
            <person name="Pineiro-Iglesias B."/>
            <person name="Unosson C."/>
            <person name="Inganas E."/>
            <person name="Ohlen M."/>
            <person name="Cardew S."/>
            <person name="Jensie-Markopoulos S."/>
            <person name="Salva-Serra F."/>
            <person name="Jaen-Luchoro D."/>
            <person name="Svensson-Stadler L."/>
            <person name="Chun J."/>
            <person name="Moore E."/>
        </authorList>
    </citation>
    <scope>NUCLEOTIDE SEQUENCE [LARGE SCALE GENOMIC DNA]</scope>
    <source>
        <strain evidence="6 9">CCUG 51514</strain>
    </source>
</reference>
<keyword evidence="8" id="KW-1185">Reference proteome</keyword>
<feature type="compositionally biased region" description="Basic and acidic residues" evidence="2">
    <location>
        <begin position="242"/>
        <end position="294"/>
    </location>
</feature>
<dbReference type="Gene3D" id="2.180.10.10">
    <property type="entry name" value="RHS repeat-associated core"/>
    <property type="match status" value="1"/>
</dbReference>
<dbReference type="Proteomes" id="UP000199620">
    <property type="component" value="Chromosome I"/>
</dbReference>
<dbReference type="EMBL" id="LT629800">
    <property type="protein sequence ID" value="SDV08994.1"/>
    <property type="molecule type" value="Genomic_DNA"/>
</dbReference>
<protein>
    <submittedName>
        <fullName evidence="7">RHS repeat-associated core domain-containing protein</fullName>
    </submittedName>
</protein>
<evidence type="ECO:0000256" key="2">
    <source>
        <dbReference type="SAM" id="MobiDB-lite"/>
    </source>
</evidence>
<evidence type="ECO:0000256" key="1">
    <source>
        <dbReference type="ARBA" id="ARBA00022737"/>
    </source>
</evidence>
<evidence type="ECO:0000313" key="8">
    <source>
        <dbReference type="Proteomes" id="UP000199620"/>
    </source>
</evidence>
<dbReference type="InterPro" id="IPR056823">
    <property type="entry name" value="TEN-like_YD-shell"/>
</dbReference>